<protein>
    <submittedName>
        <fullName evidence="1">Uncharacterized protein</fullName>
    </submittedName>
</protein>
<accession>A0ABT6J407</accession>
<comment type="caution">
    <text evidence="1">The sequence shown here is derived from an EMBL/GenBank/DDBJ whole genome shotgun (WGS) entry which is preliminary data.</text>
</comment>
<gene>
    <name evidence="1" type="ORF">QFW77_00915</name>
</gene>
<evidence type="ECO:0000313" key="1">
    <source>
        <dbReference type="EMBL" id="MDH5821556.1"/>
    </source>
</evidence>
<proteinExistence type="predicted"/>
<dbReference type="RefSeq" id="WP_280572266.1">
    <property type="nucleotide sequence ID" value="NZ_JARXRM010000008.1"/>
</dbReference>
<dbReference type="Proteomes" id="UP001156940">
    <property type="component" value="Unassembled WGS sequence"/>
</dbReference>
<sequence length="143" mass="15484">MARFTITLILALAGYAAAPIWILALVALAGNVCAVDRPNLSLEERVAAAELVAVVDAIEPIPYDGKEFDKFYRVSARVAGVLKGDAKVSDRIEVVVDGTISEHRNDCCEAGKSYVVFLREREGRYLFVGSPLGAVPLKLQPHD</sequence>
<keyword evidence="2" id="KW-1185">Reference proteome</keyword>
<reference evidence="1 2" key="1">
    <citation type="submission" date="2023-04" db="EMBL/GenBank/DDBJ databases">
        <title>Luteimonas endophyticus RD2P54.</title>
        <authorList>
            <person name="Sun J.-Q."/>
        </authorList>
    </citation>
    <scope>NUCLEOTIDE SEQUENCE [LARGE SCALE GENOMIC DNA]</scope>
    <source>
        <strain evidence="1 2">RD2P54</strain>
    </source>
</reference>
<name>A0ABT6J407_9GAMM</name>
<evidence type="ECO:0000313" key="2">
    <source>
        <dbReference type="Proteomes" id="UP001156940"/>
    </source>
</evidence>
<dbReference type="EMBL" id="JARXRM010000008">
    <property type="protein sequence ID" value="MDH5821556.1"/>
    <property type="molecule type" value="Genomic_DNA"/>
</dbReference>
<organism evidence="1 2">
    <name type="scientific">Luteimonas endophytica</name>
    <dbReference type="NCBI Taxonomy" id="3042023"/>
    <lineage>
        <taxon>Bacteria</taxon>
        <taxon>Pseudomonadati</taxon>
        <taxon>Pseudomonadota</taxon>
        <taxon>Gammaproteobacteria</taxon>
        <taxon>Lysobacterales</taxon>
        <taxon>Lysobacteraceae</taxon>
        <taxon>Luteimonas</taxon>
    </lineage>
</organism>